<proteinExistence type="predicted"/>
<protein>
    <recommendedName>
        <fullName evidence="2">HTH cro/C1-type domain-containing protein</fullName>
    </recommendedName>
</protein>
<dbReference type="Pfam" id="PF01381">
    <property type="entry name" value="HTH_3"/>
    <property type="match status" value="1"/>
</dbReference>
<evidence type="ECO:0000259" key="2">
    <source>
        <dbReference type="PROSITE" id="PS50943"/>
    </source>
</evidence>
<reference evidence="3" key="2">
    <citation type="submission" date="2020-09" db="EMBL/GenBank/DDBJ databases">
        <authorList>
            <person name="Sun Q."/>
            <person name="Zhou Y."/>
        </authorList>
    </citation>
    <scope>NUCLEOTIDE SEQUENCE</scope>
    <source>
        <strain evidence="3">CGMCC 1.15760</strain>
    </source>
</reference>
<comment type="caution">
    <text evidence="3">The sequence shown here is derived from an EMBL/GenBank/DDBJ whole genome shotgun (WGS) entry which is preliminary data.</text>
</comment>
<dbReference type="SUPFAM" id="SSF47413">
    <property type="entry name" value="lambda repressor-like DNA-binding domains"/>
    <property type="match status" value="1"/>
</dbReference>
<evidence type="ECO:0000256" key="1">
    <source>
        <dbReference type="ARBA" id="ARBA00023125"/>
    </source>
</evidence>
<dbReference type="PANTHER" id="PTHR46797">
    <property type="entry name" value="HTH-TYPE TRANSCRIPTIONAL REGULATOR"/>
    <property type="match status" value="1"/>
</dbReference>
<dbReference type="GO" id="GO:0003700">
    <property type="term" value="F:DNA-binding transcription factor activity"/>
    <property type="evidence" value="ECO:0007669"/>
    <property type="project" value="TreeGrafter"/>
</dbReference>
<dbReference type="InterPro" id="IPR001387">
    <property type="entry name" value="Cro/C1-type_HTH"/>
</dbReference>
<feature type="domain" description="HTH cro/C1-type" evidence="2">
    <location>
        <begin position="11"/>
        <end position="65"/>
    </location>
</feature>
<dbReference type="PANTHER" id="PTHR46797:SF1">
    <property type="entry name" value="METHYLPHOSPHONATE SYNTHASE"/>
    <property type="match status" value="1"/>
</dbReference>
<keyword evidence="4" id="KW-1185">Reference proteome</keyword>
<dbReference type="PROSITE" id="PS50943">
    <property type="entry name" value="HTH_CROC1"/>
    <property type="match status" value="1"/>
</dbReference>
<accession>A0A917D5K4</accession>
<dbReference type="SMART" id="SM00530">
    <property type="entry name" value="HTH_XRE"/>
    <property type="match status" value="1"/>
</dbReference>
<dbReference type="InterPro" id="IPR050807">
    <property type="entry name" value="TransReg_Diox_bact_type"/>
</dbReference>
<dbReference type="GO" id="GO:0005829">
    <property type="term" value="C:cytosol"/>
    <property type="evidence" value="ECO:0007669"/>
    <property type="project" value="TreeGrafter"/>
</dbReference>
<reference evidence="3" key="1">
    <citation type="journal article" date="2014" name="Int. J. Syst. Evol. Microbiol.">
        <title>Complete genome sequence of Corynebacterium casei LMG S-19264T (=DSM 44701T), isolated from a smear-ripened cheese.</title>
        <authorList>
            <consortium name="US DOE Joint Genome Institute (JGI-PGF)"/>
            <person name="Walter F."/>
            <person name="Albersmeier A."/>
            <person name="Kalinowski J."/>
            <person name="Ruckert C."/>
        </authorList>
    </citation>
    <scope>NUCLEOTIDE SEQUENCE</scope>
    <source>
        <strain evidence="3">CGMCC 1.15760</strain>
    </source>
</reference>
<dbReference type="RefSeq" id="WP_188613174.1">
    <property type="nucleotide sequence ID" value="NZ_BMJT01000001.1"/>
</dbReference>
<dbReference type="InterPro" id="IPR010982">
    <property type="entry name" value="Lambda_DNA-bd_dom_sf"/>
</dbReference>
<dbReference type="CDD" id="cd00093">
    <property type="entry name" value="HTH_XRE"/>
    <property type="match status" value="1"/>
</dbReference>
<evidence type="ECO:0000313" key="4">
    <source>
        <dbReference type="Proteomes" id="UP000616608"/>
    </source>
</evidence>
<dbReference type="Proteomes" id="UP000616608">
    <property type="component" value="Unassembled WGS sequence"/>
</dbReference>
<dbReference type="Gene3D" id="1.10.260.40">
    <property type="entry name" value="lambda repressor-like DNA-binding domains"/>
    <property type="match status" value="1"/>
</dbReference>
<dbReference type="EMBL" id="BMJT01000001">
    <property type="protein sequence ID" value="GGG11525.1"/>
    <property type="molecule type" value="Genomic_DNA"/>
</dbReference>
<keyword evidence="1" id="KW-0238">DNA-binding</keyword>
<dbReference type="AlphaFoldDB" id="A0A917D5K4"/>
<sequence>MEISKAFGIVLRKQRKAANFSQEQLALQCDLDRTYIGMLERAERQPSLTTIFTICAVLKIEPNIFIKEVELEIEKNNQQYK</sequence>
<evidence type="ECO:0000313" key="3">
    <source>
        <dbReference type="EMBL" id="GGG11525.1"/>
    </source>
</evidence>
<name>A0A917D5K4_9BACI</name>
<gene>
    <name evidence="3" type="ORF">GCM10007425_02300</name>
</gene>
<dbReference type="GO" id="GO:0003677">
    <property type="term" value="F:DNA binding"/>
    <property type="evidence" value="ECO:0007669"/>
    <property type="project" value="UniProtKB-KW"/>
</dbReference>
<organism evidence="3 4">
    <name type="scientific">Lysinibacillus alkalisoli</name>
    <dbReference type="NCBI Taxonomy" id="1911548"/>
    <lineage>
        <taxon>Bacteria</taxon>
        <taxon>Bacillati</taxon>
        <taxon>Bacillota</taxon>
        <taxon>Bacilli</taxon>
        <taxon>Bacillales</taxon>
        <taxon>Bacillaceae</taxon>
        <taxon>Lysinibacillus</taxon>
    </lineage>
</organism>